<evidence type="ECO:0000313" key="3">
    <source>
        <dbReference type="Proteomes" id="UP000037822"/>
    </source>
</evidence>
<feature type="compositionally biased region" description="Basic residues" evidence="1">
    <location>
        <begin position="150"/>
        <end position="160"/>
    </location>
</feature>
<dbReference type="RefSeq" id="WP_054210580.1">
    <property type="nucleotide sequence ID" value="NZ_LGSZ01000050.1"/>
</dbReference>
<accession>A0A0N0MA90</accession>
<protein>
    <recommendedName>
        <fullName evidence="4">Bacteriophage protein</fullName>
    </recommendedName>
</protein>
<dbReference type="AlphaFoldDB" id="A0A0N0MA90"/>
<gene>
    <name evidence="2" type="ORF">AE618_18650</name>
</gene>
<evidence type="ECO:0000313" key="2">
    <source>
        <dbReference type="EMBL" id="KPH79327.1"/>
    </source>
</evidence>
<evidence type="ECO:0008006" key="4">
    <source>
        <dbReference type="Google" id="ProtNLM"/>
    </source>
</evidence>
<evidence type="ECO:0000256" key="1">
    <source>
        <dbReference type="SAM" id="MobiDB-lite"/>
    </source>
</evidence>
<reference evidence="2 3" key="1">
    <citation type="submission" date="2015-07" db="EMBL/GenBank/DDBJ databases">
        <title>Whole genome sequencing of Bosea vaviloviae isolated from cave pool.</title>
        <authorList>
            <person name="Tan N.E.H."/>
            <person name="Lee Y.P."/>
            <person name="Gan H.M."/>
            <person name="Barton H."/>
            <person name="Savka M.A."/>
        </authorList>
    </citation>
    <scope>NUCLEOTIDE SEQUENCE [LARGE SCALE GENOMIC DNA]</scope>
    <source>
        <strain evidence="2 3">SD260</strain>
    </source>
</reference>
<sequence>MTIKITKDRVPDILRAIKDLTSKEVLVGIPDTDAGRDEGAISNAEIGYLMETGSPAQNIPERPHLVPGVESAREKIEKRLKAGAQAALSGKASDVDATLTAVGITAENAVKAKITDGPFTPLSPKTLAKRRARGRTGEKPLIDTGQYRRAITHVVRKKGD</sequence>
<feature type="region of interest" description="Disordered" evidence="1">
    <location>
        <begin position="121"/>
        <end position="160"/>
    </location>
</feature>
<comment type="caution">
    <text evidence="2">The sequence shown here is derived from an EMBL/GenBank/DDBJ whole genome shotgun (WGS) entry which is preliminary data.</text>
</comment>
<dbReference type="OrthoDB" id="8160844at2"/>
<proteinExistence type="predicted"/>
<dbReference type="EMBL" id="LGSZ01000050">
    <property type="protein sequence ID" value="KPH79327.1"/>
    <property type="molecule type" value="Genomic_DNA"/>
</dbReference>
<dbReference type="Proteomes" id="UP000037822">
    <property type="component" value="Unassembled WGS sequence"/>
</dbReference>
<keyword evidence="3" id="KW-1185">Reference proteome</keyword>
<name>A0A0N0MA90_9HYPH</name>
<organism evidence="2 3">
    <name type="scientific">Bosea vaviloviae</name>
    <dbReference type="NCBI Taxonomy" id="1526658"/>
    <lineage>
        <taxon>Bacteria</taxon>
        <taxon>Pseudomonadati</taxon>
        <taxon>Pseudomonadota</taxon>
        <taxon>Alphaproteobacteria</taxon>
        <taxon>Hyphomicrobiales</taxon>
        <taxon>Boseaceae</taxon>
        <taxon>Bosea</taxon>
    </lineage>
</organism>
<dbReference type="PATRIC" id="fig|1526658.3.peg.1347"/>